<protein>
    <submittedName>
        <fullName evidence="2">Sugar phosphate isomerase/epimerase</fullName>
    </submittedName>
</protein>
<dbReference type="Gene3D" id="3.20.20.150">
    <property type="entry name" value="Divalent-metal-dependent TIM barrel enzymes"/>
    <property type="match status" value="1"/>
</dbReference>
<dbReference type="NCBIfam" id="TIGR01409">
    <property type="entry name" value="TAT_signal_seq"/>
    <property type="match status" value="1"/>
</dbReference>
<organism evidence="2 3">
    <name type="scientific">Maribellus luteus</name>
    <dbReference type="NCBI Taxonomy" id="2305463"/>
    <lineage>
        <taxon>Bacteria</taxon>
        <taxon>Pseudomonadati</taxon>
        <taxon>Bacteroidota</taxon>
        <taxon>Bacteroidia</taxon>
        <taxon>Marinilabiliales</taxon>
        <taxon>Prolixibacteraceae</taxon>
        <taxon>Maribellus</taxon>
    </lineage>
</organism>
<feature type="domain" description="Xylose isomerase-like TIM barrel" evidence="1">
    <location>
        <begin position="57"/>
        <end position="279"/>
    </location>
</feature>
<proteinExistence type="predicted"/>
<dbReference type="Pfam" id="PF01261">
    <property type="entry name" value="AP_endonuc_2"/>
    <property type="match status" value="1"/>
</dbReference>
<dbReference type="Proteomes" id="UP000265926">
    <property type="component" value="Unassembled WGS sequence"/>
</dbReference>
<dbReference type="GO" id="GO:0016853">
    <property type="term" value="F:isomerase activity"/>
    <property type="evidence" value="ECO:0007669"/>
    <property type="project" value="UniProtKB-KW"/>
</dbReference>
<dbReference type="RefSeq" id="WP_119436681.1">
    <property type="nucleotide sequence ID" value="NZ_QWGR01000002.1"/>
</dbReference>
<sequence length="315" mass="35462">MNFTRRNFIKATSVSTAGVAIAPELAAKLISSHKTNKVCVFSKCLQFLNYEELGKTIAKLGFDGADLTVRKGGHVLPENVIVDLPKAVKAIRKAGADVHMIVTDINDPDDKHTENILSTAADLGIKYYRMGYFKYNSNDTVFDSLDNNKRQLEGLLKLNRKYNVKSGYQNHSGPWGMVGAAVWDLHYLLRDFDPKYIGVQYDIMHAVAEGGFSWEVALKVIAPWINSLAIKDFVWKKGGKRWETKWVPLGEGMVNFKKYLNEIDAKLSSVPITLHYEYDLGGAELGNKNPSMLPEDIYKHLTRDLHYFKNTLLGS</sequence>
<dbReference type="SUPFAM" id="SSF51658">
    <property type="entry name" value="Xylose isomerase-like"/>
    <property type="match status" value="1"/>
</dbReference>
<dbReference type="InterPro" id="IPR036237">
    <property type="entry name" value="Xyl_isomerase-like_sf"/>
</dbReference>
<comment type="caution">
    <text evidence="2">The sequence shown here is derived from an EMBL/GenBank/DDBJ whole genome shotgun (WGS) entry which is preliminary data.</text>
</comment>
<dbReference type="OrthoDB" id="2561798at2"/>
<dbReference type="InterPro" id="IPR006311">
    <property type="entry name" value="TAT_signal"/>
</dbReference>
<reference evidence="2 3" key="1">
    <citation type="submission" date="2018-08" db="EMBL/GenBank/DDBJ databases">
        <title>Pallidiluteibacterium maritimus gen. nov., sp. nov., isolated from coastal sediment.</title>
        <authorList>
            <person name="Zhou L.Y."/>
        </authorList>
    </citation>
    <scope>NUCLEOTIDE SEQUENCE [LARGE SCALE GENOMIC DNA]</scope>
    <source>
        <strain evidence="2 3">XSD2</strain>
    </source>
</reference>
<gene>
    <name evidence="2" type="ORF">D1614_04415</name>
</gene>
<name>A0A399T4Z2_9BACT</name>
<keyword evidence="2" id="KW-0413">Isomerase</keyword>
<evidence type="ECO:0000313" key="2">
    <source>
        <dbReference type="EMBL" id="RIJ49994.1"/>
    </source>
</evidence>
<dbReference type="PROSITE" id="PS51318">
    <property type="entry name" value="TAT"/>
    <property type="match status" value="1"/>
</dbReference>
<dbReference type="PANTHER" id="PTHR12110:SF41">
    <property type="entry name" value="INOSOSE DEHYDRATASE"/>
    <property type="match status" value="1"/>
</dbReference>
<dbReference type="InterPro" id="IPR013022">
    <property type="entry name" value="Xyl_isomerase-like_TIM-brl"/>
</dbReference>
<accession>A0A399T4Z2</accession>
<dbReference type="InterPro" id="IPR050312">
    <property type="entry name" value="IolE/XylAMocC-like"/>
</dbReference>
<dbReference type="AlphaFoldDB" id="A0A399T4Z2"/>
<dbReference type="PANTHER" id="PTHR12110">
    <property type="entry name" value="HYDROXYPYRUVATE ISOMERASE"/>
    <property type="match status" value="1"/>
</dbReference>
<evidence type="ECO:0000313" key="3">
    <source>
        <dbReference type="Proteomes" id="UP000265926"/>
    </source>
</evidence>
<dbReference type="InterPro" id="IPR019546">
    <property type="entry name" value="TAT_signal_bac_arc"/>
</dbReference>
<evidence type="ECO:0000259" key="1">
    <source>
        <dbReference type="Pfam" id="PF01261"/>
    </source>
</evidence>
<dbReference type="EMBL" id="QWGR01000002">
    <property type="protein sequence ID" value="RIJ49994.1"/>
    <property type="molecule type" value="Genomic_DNA"/>
</dbReference>
<keyword evidence="3" id="KW-1185">Reference proteome</keyword>